<proteinExistence type="predicted"/>
<name>N1MG39_9SPHN</name>
<sequence length="62" mass="6910">MPEPRMMPSALQVARAMAQVLRTKLGVLDTEEIRLTREEAALCLGLAEGVTETLERDAQQDR</sequence>
<dbReference type="EMBL" id="CAVK010000013">
    <property type="protein sequence ID" value="CCW15941.1"/>
    <property type="molecule type" value="Genomic_DNA"/>
</dbReference>
<keyword evidence="2" id="KW-1185">Reference proteome</keyword>
<accession>N1MG39</accession>
<reference evidence="1 2" key="1">
    <citation type="submission" date="2013-03" db="EMBL/GenBank/DDBJ databases">
        <authorList>
            <person name="Le V."/>
        </authorList>
    </citation>
    <scope>NUCLEOTIDE SEQUENCE [LARGE SCALE GENOMIC DNA]</scope>
    <source>
        <strain evidence="1 2">BiD32</strain>
    </source>
</reference>
<protein>
    <submittedName>
        <fullName evidence="1">Uncharacterized protein</fullName>
    </submittedName>
</protein>
<dbReference type="AlphaFoldDB" id="N1MG39"/>
<organism evidence="1 2">
    <name type="scientific">Sphingobium indicum BiD32</name>
    <dbReference type="NCBI Taxonomy" id="1301087"/>
    <lineage>
        <taxon>Bacteria</taxon>
        <taxon>Pseudomonadati</taxon>
        <taxon>Pseudomonadota</taxon>
        <taxon>Alphaproteobacteria</taxon>
        <taxon>Sphingomonadales</taxon>
        <taxon>Sphingomonadaceae</taxon>
        <taxon>Sphingobium</taxon>
    </lineage>
</organism>
<dbReference type="Proteomes" id="UP000013201">
    <property type="component" value="Unassembled WGS sequence"/>
</dbReference>
<gene>
    <name evidence="1" type="ORF">EBBID32_2720</name>
</gene>
<evidence type="ECO:0000313" key="1">
    <source>
        <dbReference type="EMBL" id="CCW15941.1"/>
    </source>
</evidence>
<dbReference type="RefSeq" id="WP_006949400.1">
    <property type="nucleotide sequence ID" value="NZ_CAVK010000013.1"/>
</dbReference>
<comment type="caution">
    <text evidence="1">The sequence shown here is derived from an EMBL/GenBank/DDBJ whole genome shotgun (WGS) entry which is preliminary data.</text>
</comment>
<reference evidence="2" key="2">
    <citation type="submission" date="2013-04" db="EMBL/GenBank/DDBJ databases">
        <title>Bisphenol A degrading Sphingobium sp. strain BiD32.</title>
        <authorList>
            <person name="Nielsen J.L."/>
            <person name="Zhou N.A."/>
            <person name="Kjeldal H."/>
        </authorList>
    </citation>
    <scope>NUCLEOTIDE SEQUENCE [LARGE SCALE GENOMIC DNA]</scope>
    <source>
        <strain evidence="2">BiD32</strain>
    </source>
</reference>
<evidence type="ECO:0000313" key="2">
    <source>
        <dbReference type="Proteomes" id="UP000013201"/>
    </source>
</evidence>